<evidence type="ECO:0000313" key="3">
    <source>
        <dbReference type="Proteomes" id="UP000647860"/>
    </source>
</evidence>
<gene>
    <name evidence="2" type="ORF">Vgi01_34180</name>
</gene>
<feature type="transmembrane region" description="Helical" evidence="1">
    <location>
        <begin position="38"/>
        <end position="64"/>
    </location>
</feature>
<name>A0ABQ4IFP1_9ACTN</name>
<dbReference type="EMBL" id="BOPA01000022">
    <property type="protein sequence ID" value="GIJ16734.1"/>
    <property type="molecule type" value="Genomic_DNA"/>
</dbReference>
<sequence>MIGALAAVVGALGVLSAGVALLATRSVPTAVEVLLDMLVAAGLVRLAGGTSWSGLAAVVVLVAVRRMLRAGLLADDRWRASARRRPAGQADRASSR</sequence>
<comment type="caution">
    <text evidence="2">The sequence shown here is derived from an EMBL/GenBank/DDBJ whole genome shotgun (WGS) entry which is preliminary data.</text>
</comment>
<keyword evidence="1" id="KW-1133">Transmembrane helix</keyword>
<keyword evidence="3" id="KW-1185">Reference proteome</keyword>
<dbReference type="RefSeq" id="WP_102656340.1">
    <property type="nucleotide sequence ID" value="NZ_BAAAGZ010000025.1"/>
</dbReference>
<evidence type="ECO:0008006" key="4">
    <source>
        <dbReference type="Google" id="ProtNLM"/>
    </source>
</evidence>
<reference evidence="2 3" key="1">
    <citation type="submission" date="2021-01" db="EMBL/GenBank/DDBJ databases">
        <title>Whole genome shotgun sequence of Verrucosispora gifhornensis NBRC 16317.</title>
        <authorList>
            <person name="Komaki H."/>
            <person name="Tamura T."/>
        </authorList>
    </citation>
    <scope>NUCLEOTIDE SEQUENCE [LARGE SCALE GENOMIC DNA]</scope>
    <source>
        <strain evidence="2 3">NBRC 16317</strain>
    </source>
</reference>
<keyword evidence="1" id="KW-0472">Membrane</keyword>
<dbReference type="Proteomes" id="UP000647860">
    <property type="component" value="Unassembled WGS sequence"/>
</dbReference>
<evidence type="ECO:0000313" key="2">
    <source>
        <dbReference type="EMBL" id="GIJ16734.1"/>
    </source>
</evidence>
<protein>
    <recommendedName>
        <fullName evidence="4">DUF1622 domain-containing protein</fullName>
    </recommendedName>
</protein>
<evidence type="ECO:0000256" key="1">
    <source>
        <dbReference type="SAM" id="Phobius"/>
    </source>
</evidence>
<accession>A0ABQ4IFP1</accession>
<keyword evidence="1" id="KW-0812">Transmembrane</keyword>
<proteinExistence type="predicted"/>
<organism evidence="2 3">
    <name type="scientific">Micromonospora gifhornensis</name>
    <dbReference type="NCBI Taxonomy" id="84594"/>
    <lineage>
        <taxon>Bacteria</taxon>
        <taxon>Bacillati</taxon>
        <taxon>Actinomycetota</taxon>
        <taxon>Actinomycetes</taxon>
        <taxon>Micromonosporales</taxon>
        <taxon>Micromonosporaceae</taxon>
        <taxon>Micromonospora</taxon>
    </lineage>
</organism>